<dbReference type="Proteomes" id="UP000231246">
    <property type="component" value="Unassembled WGS sequence"/>
</dbReference>
<organism evidence="2 3">
    <name type="scientific">Candidatus Roizmanbacteria bacterium CG22_combo_CG10-13_8_21_14_all_38_20</name>
    <dbReference type="NCBI Taxonomy" id="1974862"/>
    <lineage>
        <taxon>Bacteria</taxon>
        <taxon>Candidatus Roizmaniibacteriota</taxon>
    </lineage>
</organism>
<dbReference type="Pfam" id="PF01797">
    <property type="entry name" value="Y1_Tnp"/>
    <property type="match status" value="1"/>
</dbReference>
<dbReference type="SUPFAM" id="SSF143422">
    <property type="entry name" value="Transposase IS200-like"/>
    <property type="match status" value="1"/>
</dbReference>
<evidence type="ECO:0000313" key="3">
    <source>
        <dbReference type="Proteomes" id="UP000231246"/>
    </source>
</evidence>
<name>A0A2H0BTN4_9BACT</name>
<accession>A0A2H0BTN4</accession>
<evidence type="ECO:0000313" key="2">
    <source>
        <dbReference type="EMBL" id="PIP61037.1"/>
    </source>
</evidence>
<dbReference type="Gene3D" id="3.30.70.1290">
    <property type="entry name" value="Transposase IS200-like"/>
    <property type="match status" value="1"/>
</dbReference>
<proteinExistence type="predicted"/>
<feature type="domain" description="Transposase IS200-like" evidence="1">
    <location>
        <begin position="8"/>
        <end position="158"/>
    </location>
</feature>
<dbReference type="GO" id="GO:0006313">
    <property type="term" value="P:DNA transposition"/>
    <property type="evidence" value="ECO:0007669"/>
    <property type="project" value="InterPro"/>
</dbReference>
<protein>
    <recommendedName>
        <fullName evidence="1">Transposase IS200-like domain-containing protein</fullName>
    </recommendedName>
</protein>
<reference evidence="2 3" key="1">
    <citation type="submission" date="2017-09" db="EMBL/GenBank/DDBJ databases">
        <title>Depth-based differentiation of microbial function through sediment-hosted aquifers and enrichment of novel symbionts in the deep terrestrial subsurface.</title>
        <authorList>
            <person name="Probst A.J."/>
            <person name="Ladd B."/>
            <person name="Jarett J.K."/>
            <person name="Geller-Mcgrath D.E."/>
            <person name="Sieber C.M."/>
            <person name="Emerson J.B."/>
            <person name="Anantharaman K."/>
            <person name="Thomas B.C."/>
            <person name="Malmstrom R."/>
            <person name="Stieglmeier M."/>
            <person name="Klingl A."/>
            <person name="Woyke T."/>
            <person name="Ryan C.M."/>
            <person name="Banfield J.F."/>
        </authorList>
    </citation>
    <scope>NUCLEOTIDE SEQUENCE [LARGE SCALE GENOMIC DNA]</scope>
    <source>
        <strain evidence="2">CG22_combo_CG10-13_8_21_14_all_38_20</strain>
    </source>
</reference>
<comment type="caution">
    <text evidence="2">The sequence shown here is derived from an EMBL/GenBank/DDBJ whole genome shotgun (WGS) entry which is preliminary data.</text>
</comment>
<dbReference type="SMART" id="SM01321">
    <property type="entry name" value="Y1_Tnp"/>
    <property type="match status" value="1"/>
</dbReference>
<sequence length="228" mass="27227">MSRRYSFATGSIYHIYNRGVRKVNIFEDTSDYIRWESLLAWCFQYDYPYSRYLDRLRELKSPIRQEAFCRLVELSYRYKNPLVEILTYVEMSNHFHLVIEQKVENGVSIFMRKLATAYSMYINKKYDLSGAVFEGSYKTVPVASDPQLTQLLLYVLRNPIEAKLVTNETVFRYKWSATKEYLHKNERRIVSLKRLPDYFSDKDKLKKFIENKELELELNTLGDIAIDL</sequence>
<dbReference type="InterPro" id="IPR002686">
    <property type="entry name" value="Transposase_17"/>
</dbReference>
<dbReference type="InterPro" id="IPR036515">
    <property type="entry name" value="Transposase_17_sf"/>
</dbReference>
<dbReference type="AlphaFoldDB" id="A0A2H0BTN4"/>
<dbReference type="EMBL" id="PCTA01000035">
    <property type="protein sequence ID" value="PIP61037.1"/>
    <property type="molecule type" value="Genomic_DNA"/>
</dbReference>
<dbReference type="PANTHER" id="PTHR34322:SF2">
    <property type="entry name" value="TRANSPOSASE IS200-LIKE DOMAIN-CONTAINING PROTEIN"/>
    <property type="match status" value="1"/>
</dbReference>
<dbReference type="PANTHER" id="PTHR34322">
    <property type="entry name" value="TRANSPOSASE, Y1_TNP DOMAIN-CONTAINING"/>
    <property type="match status" value="1"/>
</dbReference>
<dbReference type="GO" id="GO:0003677">
    <property type="term" value="F:DNA binding"/>
    <property type="evidence" value="ECO:0007669"/>
    <property type="project" value="InterPro"/>
</dbReference>
<evidence type="ECO:0000259" key="1">
    <source>
        <dbReference type="SMART" id="SM01321"/>
    </source>
</evidence>
<dbReference type="GO" id="GO:0004803">
    <property type="term" value="F:transposase activity"/>
    <property type="evidence" value="ECO:0007669"/>
    <property type="project" value="InterPro"/>
</dbReference>
<gene>
    <name evidence="2" type="ORF">COW99_05960</name>
</gene>